<proteinExistence type="predicted"/>
<comment type="caution">
    <text evidence="3">The sequence shown here is derived from an EMBL/GenBank/DDBJ whole genome shotgun (WGS) entry which is preliminary data.</text>
</comment>
<evidence type="ECO:0000259" key="2">
    <source>
        <dbReference type="Pfam" id="PF14317"/>
    </source>
</evidence>
<reference evidence="3" key="1">
    <citation type="submission" date="2020-05" db="EMBL/GenBank/DDBJ databases">
        <title>Sulfur intermediates as new biogeochemical hubs in an aquatic model microbial ecosystem.</title>
        <authorList>
            <person name="Vigneron A."/>
        </authorList>
    </citation>
    <scope>NUCLEOTIDE SEQUENCE</scope>
    <source>
        <strain evidence="3">Bin.250</strain>
    </source>
</reference>
<feature type="non-terminal residue" evidence="3">
    <location>
        <position position="1"/>
    </location>
</feature>
<feature type="domain" description="YcxB-like C-terminal" evidence="2">
    <location>
        <begin position="86"/>
        <end position="137"/>
    </location>
</feature>
<evidence type="ECO:0000313" key="4">
    <source>
        <dbReference type="Proteomes" id="UP000754644"/>
    </source>
</evidence>
<sequence>SRDYLEECFDQTLPHGKNPQPNYLFPGLLIATAAGLLLFTEEPKVAAGILVALAVLELIHIRYRRAWWITRQLWGRSAGREVKLSIDENGIQTQNSFTQTSLLWADIDRVIETDLGLIMVAKSGGQQYLSKSLFSAEWVSQIVANNTISDAVS</sequence>
<keyword evidence="1" id="KW-0812">Transmembrane</keyword>
<evidence type="ECO:0000256" key="1">
    <source>
        <dbReference type="SAM" id="Phobius"/>
    </source>
</evidence>
<feature type="transmembrane region" description="Helical" evidence="1">
    <location>
        <begin position="45"/>
        <end position="63"/>
    </location>
</feature>
<evidence type="ECO:0000313" key="3">
    <source>
        <dbReference type="EMBL" id="NQV63985.1"/>
    </source>
</evidence>
<keyword evidence="1" id="KW-1133">Transmembrane helix</keyword>
<dbReference type="EMBL" id="JABMOJ010000051">
    <property type="protein sequence ID" value="NQV63985.1"/>
    <property type="molecule type" value="Genomic_DNA"/>
</dbReference>
<accession>A0A972VX43</accession>
<name>A0A972VX43_9GAMM</name>
<protein>
    <submittedName>
        <fullName evidence="3">YcxB family protein</fullName>
    </submittedName>
</protein>
<organism evidence="3 4">
    <name type="scientific">SAR86 cluster bacterium</name>
    <dbReference type="NCBI Taxonomy" id="2030880"/>
    <lineage>
        <taxon>Bacteria</taxon>
        <taxon>Pseudomonadati</taxon>
        <taxon>Pseudomonadota</taxon>
        <taxon>Gammaproteobacteria</taxon>
        <taxon>SAR86 cluster</taxon>
    </lineage>
</organism>
<dbReference type="AlphaFoldDB" id="A0A972VX43"/>
<dbReference type="Proteomes" id="UP000754644">
    <property type="component" value="Unassembled WGS sequence"/>
</dbReference>
<keyword evidence="1" id="KW-0472">Membrane</keyword>
<dbReference type="InterPro" id="IPR025588">
    <property type="entry name" value="YcxB-like_C"/>
</dbReference>
<gene>
    <name evidence="3" type="ORF">HQ497_01350</name>
</gene>
<dbReference type="Pfam" id="PF14317">
    <property type="entry name" value="YcxB"/>
    <property type="match status" value="1"/>
</dbReference>
<feature type="transmembrane region" description="Helical" evidence="1">
    <location>
        <begin position="21"/>
        <end position="39"/>
    </location>
</feature>